<sequence length="386" mass="39458">MSVTTAQGFRASGVAAGLKSTGKPDVAVVVNDGPDHHAAAVFTTNRVAAAPVVWSRQVVADRRVDAVVLNSGGANAATGHQGFQDTHATAEHAAGQLGISAGDVLVCSTGLIGLPQPMDRLVPGVTAAVEALGAEGGADAAEAIMTTDSVPKTAVHRGPGYVIGGMAKGAGMLAPGMATMLCVITTDAAVDPAELDVALTEAVRTTFNRTDSDGCMSTNDTVALLASGASGTRPEAAEFQEGLRTVCADLARQLIADAEGAAHEISIQVVNASTEDAAEAVARAVSRSNLFKAAVFGQDPNWGRVISAVGTVPEELAPFDAGRLDVHFNGVQVCRDSGVGEDRELVDLSPREVSVVIDLHAGEATATIWTNDLTHDYVHENSAYSS</sequence>
<gene>
    <name evidence="8" type="primary">argJ</name>
    <name evidence="9" type="ORF">C8E99_1248</name>
</gene>
<keyword evidence="6 8" id="KW-0068">Autocatalytic cleavage</keyword>
<dbReference type="GO" id="GO:0006526">
    <property type="term" value="P:L-arginine biosynthetic process"/>
    <property type="evidence" value="ECO:0007669"/>
    <property type="project" value="UniProtKB-UniRule"/>
</dbReference>
<keyword evidence="10" id="KW-1185">Reference proteome</keyword>
<dbReference type="GO" id="GO:0004042">
    <property type="term" value="F:L-glutamate N-acetyltransferase activity"/>
    <property type="evidence" value="ECO:0007669"/>
    <property type="project" value="UniProtKB-UniRule"/>
</dbReference>
<evidence type="ECO:0000256" key="6">
    <source>
        <dbReference type="ARBA" id="ARBA00022813"/>
    </source>
</evidence>
<keyword evidence="8" id="KW-0511">Multifunctional enzyme</keyword>
<dbReference type="PANTHER" id="PTHR23100">
    <property type="entry name" value="ARGININE BIOSYNTHESIS BIFUNCTIONAL PROTEIN ARGJ"/>
    <property type="match status" value="1"/>
</dbReference>
<dbReference type="InterPro" id="IPR002813">
    <property type="entry name" value="Arg_biosynth_ArgJ"/>
</dbReference>
<feature type="binding site" evidence="8">
    <location>
        <position position="381"/>
    </location>
    <ligand>
        <name>substrate</name>
    </ligand>
</feature>
<proteinExistence type="inferred from homology"/>
<comment type="catalytic activity">
    <reaction evidence="8">
        <text>N(2)-acetyl-L-ornithine + L-glutamate = N-acetyl-L-glutamate + L-ornithine</text>
        <dbReference type="Rhea" id="RHEA:15349"/>
        <dbReference type="ChEBI" id="CHEBI:29985"/>
        <dbReference type="ChEBI" id="CHEBI:44337"/>
        <dbReference type="ChEBI" id="CHEBI:46911"/>
        <dbReference type="ChEBI" id="CHEBI:57805"/>
        <dbReference type="EC" id="2.3.1.35"/>
    </reaction>
</comment>
<keyword evidence="8" id="KW-0055">Arginine biosynthesis</keyword>
<dbReference type="SUPFAM" id="SSF56266">
    <property type="entry name" value="DmpA/ArgJ-like"/>
    <property type="match status" value="1"/>
</dbReference>
<evidence type="ECO:0000256" key="5">
    <source>
        <dbReference type="ARBA" id="ARBA00022679"/>
    </source>
</evidence>
<feature type="binding site" evidence="8">
    <location>
        <position position="259"/>
    </location>
    <ligand>
        <name>substrate</name>
    </ligand>
</feature>
<dbReference type="NCBIfam" id="NF003802">
    <property type="entry name" value="PRK05388.1"/>
    <property type="match status" value="1"/>
</dbReference>
<evidence type="ECO:0000256" key="1">
    <source>
        <dbReference type="ARBA" id="ARBA00004496"/>
    </source>
</evidence>
<keyword evidence="8" id="KW-0028">Amino-acid biosynthesis</keyword>
<dbReference type="PANTHER" id="PTHR23100:SF0">
    <property type="entry name" value="ARGININE BIOSYNTHESIS BIFUNCTIONAL PROTEIN ARGJ, MITOCHONDRIAL"/>
    <property type="match status" value="1"/>
</dbReference>
<comment type="similarity">
    <text evidence="2 8">Belongs to the ArgJ family.</text>
</comment>
<evidence type="ECO:0000313" key="9">
    <source>
        <dbReference type="EMBL" id="REE03437.1"/>
    </source>
</evidence>
<dbReference type="OrthoDB" id="9804242at2"/>
<dbReference type="Gene3D" id="3.60.70.12">
    <property type="entry name" value="L-amino peptidase D-ALA esterase/amidase"/>
    <property type="match status" value="1"/>
</dbReference>
<evidence type="ECO:0000256" key="4">
    <source>
        <dbReference type="ARBA" id="ARBA00022490"/>
    </source>
</evidence>
<dbReference type="RefSeq" id="WP_115931554.1">
    <property type="nucleotide sequence ID" value="NZ_QREH01000001.1"/>
</dbReference>
<dbReference type="EC" id="2.3.1.1" evidence="8"/>
<keyword evidence="4 8" id="KW-0963">Cytoplasm</keyword>
<dbReference type="InterPro" id="IPR016117">
    <property type="entry name" value="ArgJ-like_dom_sf"/>
</dbReference>
<dbReference type="EMBL" id="QREH01000001">
    <property type="protein sequence ID" value="REE03437.1"/>
    <property type="molecule type" value="Genomic_DNA"/>
</dbReference>
<accession>A0A3D9LDA8</accession>
<dbReference type="EC" id="2.3.1.35" evidence="8"/>
<comment type="subunit">
    <text evidence="3 8">Heterotetramer of two alpha and two beta chains.</text>
</comment>
<comment type="caution">
    <text evidence="9">The sequence shown here is derived from an EMBL/GenBank/DDBJ whole genome shotgun (WGS) entry which is preliminary data.</text>
</comment>
<dbReference type="GO" id="GO:0006592">
    <property type="term" value="P:ornithine biosynthetic process"/>
    <property type="evidence" value="ECO:0007669"/>
    <property type="project" value="TreeGrafter"/>
</dbReference>
<feature type="binding site" evidence="8">
    <location>
        <position position="168"/>
    </location>
    <ligand>
        <name>substrate</name>
    </ligand>
</feature>
<comment type="pathway">
    <text evidence="8">Amino-acid biosynthesis; L-arginine biosynthesis; N(2)-acetyl-L-ornithine from L-glutamate: step 1/4.</text>
</comment>
<dbReference type="InterPro" id="IPR042195">
    <property type="entry name" value="ArgJ_beta_C"/>
</dbReference>
<feature type="site" description="Cleavage; by autolysis" evidence="8">
    <location>
        <begin position="178"/>
        <end position="179"/>
    </location>
</feature>
<protein>
    <recommendedName>
        <fullName evidence="8">Arginine biosynthesis bifunctional protein ArgJ</fullName>
    </recommendedName>
    <domain>
        <recommendedName>
            <fullName evidence="8">Glutamate N-acetyltransferase</fullName>
            <ecNumber evidence="8">2.3.1.35</ecNumber>
        </recommendedName>
        <alternativeName>
            <fullName evidence="8">Ornithine acetyltransferase</fullName>
            <shortName evidence="8">OATase</shortName>
        </alternativeName>
        <alternativeName>
            <fullName evidence="8">Ornithine transacetylase</fullName>
        </alternativeName>
    </domain>
    <domain>
        <recommendedName>
            <fullName evidence="8">Amino-acid acetyltransferase</fullName>
            <ecNumber evidence="8">2.3.1.1</ecNumber>
        </recommendedName>
        <alternativeName>
            <fullName evidence="8">N-acetylglutamate synthase</fullName>
            <shortName evidence="8">AGSase</shortName>
        </alternativeName>
    </domain>
    <component>
        <recommendedName>
            <fullName evidence="8">Arginine biosynthesis bifunctional protein ArgJ alpha chain</fullName>
        </recommendedName>
    </component>
    <component>
        <recommendedName>
            <fullName evidence="8">Arginine biosynthesis bifunctional protein ArgJ beta chain</fullName>
        </recommendedName>
    </component>
</protein>
<reference evidence="9 10" key="1">
    <citation type="submission" date="2018-07" db="EMBL/GenBank/DDBJ databases">
        <title>Sequencing the genomes of 1000 actinobacteria strains.</title>
        <authorList>
            <person name="Klenk H.-P."/>
        </authorList>
    </citation>
    <scope>NUCLEOTIDE SEQUENCE [LARGE SCALE GENOMIC DNA]</scope>
    <source>
        <strain evidence="9 10">DSM 14442</strain>
    </source>
</reference>
<feature type="site" description="Involved in the stabilization of negative charge on the oxyanion by the formation of the oxyanion hole" evidence="8">
    <location>
        <position position="110"/>
    </location>
</feature>
<feature type="chain" id="PRO_5023548271" description="Arginine biosynthesis bifunctional protein ArgJ beta chain" evidence="8">
    <location>
        <begin position="179"/>
        <end position="386"/>
    </location>
</feature>
<evidence type="ECO:0000256" key="3">
    <source>
        <dbReference type="ARBA" id="ARBA00011475"/>
    </source>
</evidence>
<keyword evidence="7 8" id="KW-0012">Acyltransferase</keyword>
<feature type="binding site" evidence="8">
    <location>
        <position position="386"/>
    </location>
    <ligand>
        <name>substrate</name>
    </ligand>
</feature>
<feature type="active site" description="Nucleophile" evidence="8">
    <location>
        <position position="179"/>
    </location>
</feature>
<dbReference type="Gene3D" id="3.10.20.340">
    <property type="entry name" value="ArgJ beta chain, C-terminal domain"/>
    <property type="match status" value="1"/>
</dbReference>
<comment type="subcellular location">
    <subcellularLocation>
        <location evidence="1 8">Cytoplasm</location>
    </subcellularLocation>
</comment>
<evidence type="ECO:0000313" key="10">
    <source>
        <dbReference type="Proteomes" id="UP000256727"/>
    </source>
</evidence>
<feature type="site" description="Involved in the stabilization of negative charge on the oxyanion by the formation of the oxyanion hole" evidence="8">
    <location>
        <position position="109"/>
    </location>
</feature>
<dbReference type="CDD" id="cd02152">
    <property type="entry name" value="OAT"/>
    <property type="match status" value="1"/>
</dbReference>
<evidence type="ECO:0000256" key="2">
    <source>
        <dbReference type="ARBA" id="ARBA00006774"/>
    </source>
</evidence>
<dbReference type="GO" id="GO:0004358">
    <property type="term" value="F:L-glutamate N-acetyltransferase activity, acting on acetyl-L-ornithine as donor"/>
    <property type="evidence" value="ECO:0007669"/>
    <property type="project" value="UniProtKB-UniRule"/>
</dbReference>
<evidence type="ECO:0000256" key="8">
    <source>
        <dbReference type="HAMAP-Rule" id="MF_01106"/>
    </source>
</evidence>
<comment type="function">
    <text evidence="8">Catalyzes two activities which are involved in the cyclic version of arginine biosynthesis: the synthesis of N-acetylglutamate from glutamate and acetyl-CoA as the acetyl donor, and of ornithine by transacetylation between N(2)-acetylornithine and glutamate.</text>
</comment>
<feature type="binding site" evidence="8">
    <location>
        <position position="146"/>
    </location>
    <ligand>
        <name>substrate</name>
    </ligand>
</feature>
<dbReference type="HAMAP" id="MF_01106">
    <property type="entry name" value="ArgJ"/>
    <property type="match status" value="1"/>
</dbReference>
<keyword evidence="5 8" id="KW-0808">Transferase</keyword>
<comment type="catalytic activity">
    <reaction evidence="8">
        <text>L-glutamate + acetyl-CoA = N-acetyl-L-glutamate + CoA + H(+)</text>
        <dbReference type="Rhea" id="RHEA:24292"/>
        <dbReference type="ChEBI" id="CHEBI:15378"/>
        <dbReference type="ChEBI" id="CHEBI:29985"/>
        <dbReference type="ChEBI" id="CHEBI:44337"/>
        <dbReference type="ChEBI" id="CHEBI:57287"/>
        <dbReference type="ChEBI" id="CHEBI:57288"/>
        <dbReference type="EC" id="2.3.1.1"/>
    </reaction>
</comment>
<dbReference type="GO" id="GO:0005737">
    <property type="term" value="C:cytoplasm"/>
    <property type="evidence" value="ECO:0007669"/>
    <property type="project" value="UniProtKB-SubCell"/>
</dbReference>
<feature type="binding site" evidence="8">
    <location>
        <position position="179"/>
    </location>
    <ligand>
        <name>substrate</name>
    </ligand>
</feature>
<dbReference type="NCBIfam" id="TIGR00120">
    <property type="entry name" value="ArgJ"/>
    <property type="match status" value="1"/>
</dbReference>
<feature type="chain" id="PRO_5023548272" description="Arginine biosynthesis bifunctional protein ArgJ alpha chain" evidence="8">
    <location>
        <begin position="1"/>
        <end position="178"/>
    </location>
</feature>
<organism evidence="9 10">
    <name type="scientific">Citricoccus muralis</name>
    <dbReference type="NCBI Taxonomy" id="169134"/>
    <lineage>
        <taxon>Bacteria</taxon>
        <taxon>Bacillati</taxon>
        <taxon>Actinomycetota</taxon>
        <taxon>Actinomycetes</taxon>
        <taxon>Micrococcales</taxon>
        <taxon>Micrococcaceae</taxon>
        <taxon>Citricoccus</taxon>
    </lineage>
</organism>
<dbReference type="UniPathway" id="UPA00068">
    <property type="reaction ID" value="UER00106"/>
</dbReference>
<dbReference type="Pfam" id="PF01960">
    <property type="entry name" value="ArgJ"/>
    <property type="match status" value="1"/>
</dbReference>
<comment type="pathway">
    <text evidence="8">Amino-acid biosynthesis; L-arginine biosynthesis; L-ornithine and N-acetyl-L-glutamate from L-glutamate and N(2)-acetyl-L-ornithine (cyclic): step 1/1.</text>
</comment>
<evidence type="ECO:0000256" key="7">
    <source>
        <dbReference type="ARBA" id="ARBA00023315"/>
    </source>
</evidence>
<dbReference type="AlphaFoldDB" id="A0A3D9LDA8"/>
<name>A0A3D9LDA8_9MICC</name>
<dbReference type="FunFam" id="3.10.20.340:FF:000003">
    <property type="entry name" value="Arginine biosynthesis bifunctional protein ArgJ"/>
    <property type="match status" value="1"/>
</dbReference>
<dbReference type="Proteomes" id="UP000256727">
    <property type="component" value="Unassembled WGS sequence"/>
</dbReference>